<reference evidence="3 4" key="1">
    <citation type="journal article" date="2015" name="Microbiome">
        <title>Genomic resolution of linkages in carbon, nitrogen, and sulfur cycling among widespread estuary sediment bacteria.</title>
        <authorList>
            <person name="Baker B.J."/>
            <person name="Lazar C.S."/>
            <person name="Teske A.P."/>
            <person name="Dick G.J."/>
        </authorList>
    </citation>
    <scope>NUCLEOTIDE SEQUENCE [LARGE SCALE GENOMIC DNA]</scope>
    <source>
        <strain evidence="3">SM23_42</strain>
    </source>
</reference>
<dbReference type="AlphaFoldDB" id="A0A0S8FTY9"/>
<sequence length="129" mass="14861">MPSPRYHREIPQRYRLEAAKCKECGRMSFPPRRVCSNCGAREFEMTKLSDHGKILTYTTIRVAPKDFENQVPYNVAIVESENGVRVTTQVVDCKPEDLEIGKRVKFVFRKLYSEGHTGIICYGYKAVLI</sequence>
<comment type="caution">
    <text evidence="3">The sequence shown here is derived from an EMBL/GenBank/DDBJ whole genome shotgun (WGS) entry which is preliminary data.</text>
</comment>
<dbReference type="Gene3D" id="6.10.30.10">
    <property type="match status" value="1"/>
</dbReference>
<gene>
    <name evidence="3" type="ORF">AMJ83_05900</name>
</gene>
<evidence type="ECO:0000313" key="3">
    <source>
        <dbReference type="EMBL" id="KPK63729.1"/>
    </source>
</evidence>
<dbReference type="SUPFAM" id="SSF50249">
    <property type="entry name" value="Nucleic acid-binding proteins"/>
    <property type="match status" value="1"/>
</dbReference>
<dbReference type="PANTHER" id="PTHR34075">
    <property type="entry name" value="BLR3430 PROTEIN"/>
    <property type="match status" value="1"/>
</dbReference>
<dbReference type="InterPro" id="IPR012340">
    <property type="entry name" value="NA-bd_OB-fold"/>
</dbReference>
<dbReference type="InterPro" id="IPR002878">
    <property type="entry name" value="ChsH2_C"/>
</dbReference>
<dbReference type="Proteomes" id="UP000051373">
    <property type="component" value="Unassembled WGS sequence"/>
</dbReference>
<dbReference type="Pfam" id="PF12172">
    <property type="entry name" value="zf-ChsH2"/>
    <property type="match status" value="1"/>
</dbReference>
<dbReference type="InterPro" id="IPR052513">
    <property type="entry name" value="Thioester_dehydratase-like"/>
</dbReference>
<evidence type="ECO:0000259" key="1">
    <source>
        <dbReference type="Pfam" id="PF01796"/>
    </source>
</evidence>
<evidence type="ECO:0000259" key="2">
    <source>
        <dbReference type="Pfam" id="PF12172"/>
    </source>
</evidence>
<protein>
    <submittedName>
        <fullName evidence="3">Transcriptional regulator</fullName>
    </submittedName>
</protein>
<dbReference type="PANTHER" id="PTHR34075:SF5">
    <property type="entry name" value="BLR3430 PROTEIN"/>
    <property type="match status" value="1"/>
</dbReference>
<dbReference type="STRING" id="1703779.AMJ83_05900"/>
<dbReference type="Pfam" id="PF01796">
    <property type="entry name" value="OB_ChsH2_C"/>
    <property type="match status" value="1"/>
</dbReference>
<accession>A0A0S8FTY9</accession>
<dbReference type="EMBL" id="LJUJ01000009">
    <property type="protein sequence ID" value="KPK63729.1"/>
    <property type="molecule type" value="Genomic_DNA"/>
</dbReference>
<evidence type="ECO:0000313" key="4">
    <source>
        <dbReference type="Proteomes" id="UP000051373"/>
    </source>
</evidence>
<feature type="domain" description="ChsH2 C-terminal OB-fold" evidence="1">
    <location>
        <begin position="47"/>
        <end position="109"/>
    </location>
</feature>
<feature type="domain" description="ChsH2 rubredoxin-like zinc ribbon" evidence="2">
    <location>
        <begin position="8"/>
        <end position="44"/>
    </location>
</feature>
<organism evidence="3 4">
    <name type="scientific">candidate division WOR_3 bacterium SM23_42</name>
    <dbReference type="NCBI Taxonomy" id="1703779"/>
    <lineage>
        <taxon>Bacteria</taxon>
        <taxon>Bacteria division WOR-3</taxon>
    </lineage>
</organism>
<dbReference type="InterPro" id="IPR022002">
    <property type="entry name" value="ChsH2_Znr"/>
</dbReference>
<proteinExistence type="predicted"/>
<name>A0A0S8FTY9_UNCW3</name>